<dbReference type="SUPFAM" id="SSF58038">
    <property type="entry name" value="SNARE fusion complex"/>
    <property type="match status" value="1"/>
</dbReference>
<feature type="non-terminal residue" evidence="4">
    <location>
        <position position="1"/>
    </location>
</feature>
<name>A0A0L0FSF8_9EUKA</name>
<protein>
    <recommendedName>
        <fullName evidence="3">t-SNARE coiled-coil homology domain-containing protein</fullName>
    </recommendedName>
</protein>
<evidence type="ECO:0000313" key="5">
    <source>
        <dbReference type="Proteomes" id="UP000054560"/>
    </source>
</evidence>
<dbReference type="Gene3D" id="1.20.5.110">
    <property type="match status" value="1"/>
</dbReference>
<feature type="compositionally biased region" description="Basic and acidic residues" evidence="1">
    <location>
        <begin position="10"/>
        <end position="20"/>
    </location>
</feature>
<keyword evidence="5" id="KW-1185">Reference proteome</keyword>
<sequence length="166" mass="18370">VEGLRKRARKLENDISNAKDIEDSMLENGDLMNARVDDQHVIDKLSQYPRSNGNGGGNLNPEHESAIADQNEQLDQLAGIFSRHRQLGDRIYDEIDAQQNDLNAYDSQLEHTNESMRLAGRGMDDLDLDFGDSATGFDSSNERQSCLLVGLCATLIAALVVIILLI</sequence>
<gene>
    <name evidence="4" type="ORF">SARC_07970</name>
</gene>
<keyword evidence="2" id="KW-0472">Membrane</keyword>
<feature type="domain" description="T-SNARE coiled-coil homology" evidence="3">
    <location>
        <begin position="64"/>
        <end position="126"/>
    </location>
</feature>
<dbReference type="Proteomes" id="UP000054560">
    <property type="component" value="Unassembled WGS sequence"/>
</dbReference>
<evidence type="ECO:0000259" key="3">
    <source>
        <dbReference type="PROSITE" id="PS50192"/>
    </source>
</evidence>
<dbReference type="RefSeq" id="XP_014153536.1">
    <property type="nucleotide sequence ID" value="XM_014298061.1"/>
</dbReference>
<reference evidence="4 5" key="1">
    <citation type="submission" date="2011-02" db="EMBL/GenBank/DDBJ databases">
        <title>The Genome Sequence of Sphaeroforma arctica JP610.</title>
        <authorList>
            <consortium name="The Broad Institute Genome Sequencing Platform"/>
            <person name="Russ C."/>
            <person name="Cuomo C."/>
            <person name="Young S.K."/>
            <person name="Zeng Q."/>
            <person name="Gargeya S."/>
            <person name="Alvarado L."/>
            <person name="Berlin A."/>
            <person name="Chapman S.B."/>
            <person name="Chen Z."/>
            <person name="Freedman E."/>
            <person name="Gellesch M."/>
            <person name="Goldberg J."/>
            <person name="Griggs A."/>
            <person name="Gujja S."/>
            <person name="Heilman E."/>
            <person name="Heiman D."/>
            <person name="Howarth C."/>
            <person name="Mehta T."/>
            <person name="Neiman D."/>
            <person name="Pearson M."/>
            <person name="Roberts A."/>
            <person name="Saif S."/>
            <person name="Shea T."/>
            <person name="Shenoy N."/>
            <person name="Sisk P."/>
            <person name="Stolte C."/>
            <person name="Sykes S."/>
            <person name="White J."/>
            <person name="Yandava C."/>
            <person name="Burger G."/>
            <person name="Gray M.W."/>
            <person name="Holland P.W.H."/>
            <person name="King N."/>
            <person name="Lang F.B.F."/>
            <person name="Roger A.J."/>
            <person name="Ruiz-Trillo I."/>
            <person name="Haas B."/>
            <person name="Nusbaum C."/>
            <person name="Birren B."/>
        </authorList>
    </citation>
    <scope>NUCLEOTIDE SEQUENCE [LARGE SCALE GENOMIC DNA]</scope>
    <source>
        <strain evidence="4 5">JP610</strain>
    </source>
</reference>
<dbReference type="PROSITE" id="PS50192">
    <property type="entry name" value="T_SNARE"/>
    <property type="match status" value="1"/>
</dbReference>
<feature type="transmembrane region" description="Helical" evidence="2">
    <location>
        <begin position="146"/>
        <end position="165"/>
    </location>
</feature>
<evidence type="ECO:0000256" key="2">
    <source>
        <dbReference type="SAM" id="Phobius"/>
    </source>
</evidence>
<organism evidence="4 5">
    <name type="scientific">Sphaeroforma arctica JP610</name>
    <dbReference type="NCBI Taxonomy" id="667725"/>
    <lineage>
        <taxon>Eukaryota</taxon>
        <taxon>Ichthyosporea</taxon>
        <taxon>Ichthyophonida</taxon>
        <taxon>Sphaeroforma</taxon>
    </lineage>
</organism>
<dbReference type="AlphaFoldDB" id="A0A0L0FSF8"/>
<evidence type="ECO:0000256" key="1">
    <source>
        <dbReference type="SAM" id="MobiDB-lite"/>
    </source>
</evidence>
<evidence type="ECO:0000313" key="4">
    <source>
        <dbReference type="EMBL" id="KNC79634.1"/>
    </source>
</evidence>
<keyword evidence="2" id="KW-0812">Transmembrane</keyword>
<keyword evidence="2" id="KW-1133">Transmembrane helix</keyword>
<dbReference type="InterPro" id="IPR000727">
    <property type="entry name" value="T_SNARE_dom"/>
</dbReference>
<feature type="region of interest" description="Disordered" evidence="1">
    <location>
        <begin position="46"/>
        <end position="69"/>
    </location>
</feature>
<dbReference type="EMBL" id="KQ242269">
    <property type="protein sequence ID" value="KNC79634.1"/>
    <property type="molecule type" value="Genomic_DNA"/>
</dbReference>
<accession>A0A0L0FSF8</accession>
<feature type="region of interest" description="Disordered" evidence="1">
    <location>
        <begin position="1"/>
        <end position="20"/>
    </location>
</feature>
<proteinExistence type="predicted"/>
<dbReference type="GeneID" id="25908474"/>